<keyword evidence="11 14" id="KW-0472">Membrane</keyword>
<dbReference type="CDD" id="cd03250">
    <property type="entry name" value="ABCC_MRP_domain1"/>
    <property type="match status" value="1"/>
</dbReference>
<name>A0A2R6RAI6_ACTCC</name>
<evidence type="ECO:0000256" key="5">
    <source>
        <dbReference type="ARBA" id="ARBA00022692"/>
    </source>
</evidence>
<protein>
    <recommendedName>
        <fullName evidence="3">ABC-type xenobiotic transporter</fullName>
        <ecNumber evidence="3">7.6.2.2</ecNumber>
    </recommendedName>
</protein>
<dbReference type="InterPro" id="IPR027417">
    <property type="entry name" value="P-loop_NTPase"/>
</dbReference>
<dbReference type="FunFam" id="3.40.50.300:FF:000169">
    <property type="entry name" value="ABC transporter C family member 3"/>
    <property type="match status" value="1"/>
</dbReference>
<dbReference type="Pfam" id="PF00005">
    <property type="entry name" value="ABC_tran"/>
    <property type="match status" value="2"/>
</dbReference>
<dbReference type="CDD" id="cd03244">
    <property type="entry name" value="ABCC_MRP_domain2"/>
    <property type="match status" value="1"/>
</dbReference>
<evidence type="ECO:0000256" key="14">
    <source>
        <dbReference type="SAM" id="Phobius"/>
    </source>
</evidence>
<evidence type="ECO:0000256" key="7">
    <source>
        <dbReference type="ARBA" id="ARBA00022741"/>
    </source>
</evidence>
<sequence>MEAIMSSSWATNLKILWIQSGWPQLNSPCFWINASVLLQLGFLGIFLLHVLWKAVDSFCKRRKKITGIEKYPIGIKIGLPCKVSIACTVLLMGTHILMLLTMQNRSGAQCKSTVRVLSSEIMLVITSAVTLIELYTVSNKKYLKFPWILRAWWACSFLLFLGSTIVNAHFLITNHENLKVHDFSGFISLLASTCLLGISIQGKTGIVFNVPNGTADPLLNGKAEKHAESKRTSLYGKATLFQLITFSWLNPLFAIGIKKNLDQDEVPDVDIGDSARFLSRCFDESLKHVKERDKTTSPSIYWAMYVFIRKKAAINAFFAASSAGASYVGPYLITGFVDFLNEKKTRSLESGYLIALVFLGAKIVETTAQRQWIFGARQLGLRLRAALTSQIYKKGLVLSSQSRQSRTSGEVINYMSVDVQRITDFIWYMNTIWQLPIQISLATLILHTNLGLGSFVALAATLTVMAGNIPLTRVQKRYQSKIMEAKDDRMKATSEVLRNMKIVKLQAWDNQFLHKLESLRKIEYNCIWKSLRLSALSAFIFWGSPTFISVVTFGACVLMGIPLTAGRVLSTLATFRMLQDPIFSLPDLLSAIAQAKVSTERIASYLQEDEIDPNAVEFVPKDKTEFEVEINGGTFSWDEESTCPTLRGIRLQVKRGMKVAICGTVGSGKSSLLSCILGEMTKLSGTVKISGTKAYVPKSPWILSGNVRENILFGNPYDSAMYDKTVKACALMKDFELFSAGDLTEIGERGINMSGGQKQRIQIARAVYQDADIYLLDDPFSAVDAHTGTQLFEECLMGLLKDKTILYVTHQVEFLPAADLILVMQNGRIAQAGTFEELIKQNIGFEVLVGAHNQALESVLSVESSSKATPNDIPDDEPSKGLPSSAELIHTKQNSEQNLCIEITEKEARLVQDEEREKGSIGKEVYLAYMTIVKGGVLVPLTVLAQSTFQVLQIASNYWMAWACPTAGDTEVTEGINYILIVYTLLSVGSSLCILVRAILVAVTGILAAQKLFTNMLHSVLRAPMGFLDSTPTGRILNRASTDQSVVDLEMAQRLGWCAFSMIQLLGTIAVMSQVAWEVLVIFIPVTAICIWYQRYYTPTARELARLSGIQLAPILHHFAESLSGAATIRAFDQEPRFIDANLSLIDNHSRSWFHNVAAMEWLSFRLNQLSNFVFAFSLVLLVTLPEGIINPSIAGLAVTYGINLNVQQASVIWNFCNAENKMISVERILQYSNIPSEAPLVIEDSKPPNNWPDIGTICFTNLQIRYAEHLPSVLKNITCTFPGRKKVGVVGRTGSGKSTLIQAIFRIVEPREGSIIIDDVDISKIGLHDLRSRLSIIPQDPTMFEGTVRGNLDPLEQYSDNEIWEVLDKCQLGGLVRAKEEKLESTVVENGENWSVGQRQLICLGRALLKRSSILVLDEATASVDSATDGVIQKTISQEFKDRTIVTIAHRIHTVIDSDLVLVLSDGRIAEFDTPAKLLERDDSFFSRLIKEYSTRSQSFNSLSRLQN</sequence>
<evidence type="ECO:0000256" key="4">
    <source>
        <dbReference type="ARBA" id="ARBA00022448"/>
    </source>
</evidence>
<dbReference type="GO" id="GO:0016887">
    <property type="term" value="F:ATP hydrolysis activity"/>
    <property type="evidence" value="ECO:0007669"/>
    <property type="project" value="InterPro"/>
</dbReference>
<dbReference type="FunFam" id="1.20.1560.10:FF:000003">
    <property type="entry name" value="ABC transporter C family member 10"/>
    <property type="match status" value="1"/>
</dbReference>
<accession>A0A2R6RAI6</accession>
<evidence type="ECO:0000256" key="12">
    <source>
        <dbReference type="ARBA" id="ARBA00034018"/>
    </source>
</evidence>
<keyword evidence="6" id="KW-0677">Repeat</keyword>
<dbReference type="OrthoDB" id="6500128at2759"/>
<dbReference type="FunFam" id="1.20.1560.10:FF:000002">
    <property type="entry name" value="ABC transporter C family member 5"/>
    <property type="match status" value="1"/>
</dbReference>
<feature type="domain" description="ABC transmembrane type-1" evidence="16">
    <location>
        <begin position="313"/>
        <end position="594"/>
    </location>
</feature>
<dbReference type="InterPro" id="IPR044726">
    <property type="entry name" value="ABCC_6TM_D2"/>
</dbReference>
<dbReference type="SUPFAM" id="SSF52540">
    <property type="entry name" value="P-loop containing nucleoside triphosphate hydrolases"/>
    <property type="match status" value="2"/>
</dbReference>
<dbReference type="InterPro" id="IPR017871">
    <property type="entry name" value="ABC_transporter-like_CS"/>
</dbReference>
<dbReference type="GO" id="GO:0008559">
    <property type="term" value="F:ABC-type xenobiotic transporter activity"/>
    <property type="evidence" value="ECO:0007669"/>
    <property type="project" value="UniProtKB-EC"/>
</dbReference>
<dbReference type="CDD" id="cd18579">
    <property type="entry name" value="ABC_6TM_ABCC_D1"/>
    <property type="match status" value="1"/>
</dbReference>
<proteinExistence type="inferred from homology"/>
<reference evidence="18" key="2">
    <citation type="journal article" date="2018" name="BMC Genomics">
        <title>A manually annotated Actinidia chinensis var. chinensis (kiwifruit) genome highlights the challenges associated with draft genomes and gene prediction in plants.</title>
        <authorList>
            <person name="Pilkington S.M."/>
            <person name="Crowhurst R."/>
            <person name="Hilario E."/>
            <person name="Nardozza S."/>
            <person name="Fraser L."/>
            <person name="Peng Y."/>
            <person name="Gunaseelan K."/>
            <person name="Simpson R."/>
            <person name="Tahir J."/>
            <person name="Deroles S.C."/>
            <person name="Templeton K."/>
            <person name="Luo Z."/>
            <person name="Davy M."/>
            <person name="Cheng C."/>
            <person name="McNeilage M."/>
            <person name="Scaglione D."/>
            <person name="Liu Y."/>
            <person name="Zhang Q."/>
            <person name="Datson P."/>
            <person name="De Silva N."/>
            <person name="Gardiner S.E."/>
            <person name="Bassett H."/>
            <person name="Chagne D."/>
            <person name="McCallum J."/>
            <person name="Dzierzon H."/>
            <person name="Deng C."/>
            <person name="Wang Y.Y."/>
            <person name="Barron L."/>
            <person name="Manako K."/>
            <person name="Bowen J."/>
            <person name="Foster T.M."/>
            <person name="Erridge Z.A."/>
            <person name="Tiffin H."/>
            <person name="Waite C.N."/>
            <person name="Davies K.M."/>
            <person name="Grierson E.P."/>
            <person name="Laing W.A."/>
            <person name="Kirk R."/>
            <person name="Chen X."/>
            <person name="Wood M."/>
            <person name="Montefiori M."/>
            <person name="Brummell D.A."/>
            <person name="Schwinn K.E."/>
            <person name="Catanach A."/>
            <person name="Fullerton C."/>
            <person name="Li D."/>
            <person name="Meiyalaghan S."/>
            <person name="Nieuwenhuizen N."/>
            <person name="Read N."/>
            <person name="Prakash R."/>
            <person name="Hunter D."/>
            <person name="Zhang H."/>
            <person name="McKenzie M."/>
            <person name="Knabel M."/>
            <person name="Harris A."/>
            <person name="Allan A.C."/>
            <person name="Gleave A."/>
            <person name="Chen A."/>
            <person name="Janssen B.J."/>
            <person name="Plunkett B."/>
            <person name="Ampomah-Dwamena C."/>
            <person name="Voogd C."/>
            <person name="Leif D."/>
            <person name="Lafferty D."/>
            <person name="Souleyre E.J.F."/>
            <person name="Varkonyi-Gasic E."/>
            <person name="Gambi F."/>
            <person name="Hanley J."/>
            <person name="Yao J.L."/>
            <person name="Cheung J."/>
            <person name="David K.M."/>
            <person name="Warren B."/>
            <person name="Marsh K."/>
            <person name="Snowden K.C."/>
            <person name="Lin-Wang K."/>
            <person name="Brian L."/>
            <person name="Martinez-Sanchez M."/>
            <person name="Wang M."/>
            <person name="Ileperuma N."/>
            <person name="Macnee N."/>
            <person name="Campin R."/>
            <person name="McAtee P."/>
            <person name="Drummond R.S.M."/>
            <person name="Espley R.V."/>
            <person name="Ireland H.S."/>
            <person name="Wu R."/>
            <person name="Atkinson R.G."/>
            <person name="Karunairetnam S."/>
            <person name="Bulley S."/>
            <person name="Chunkath S."/>
            <person name="Hanley Z."/>
            <person name="Storey R."/>
            <person name="Thrimawithana A.H."/>
            <person name="Thomson S."/>
            <person name="David C."/>
            <person name="Testolin R."/>
            <person name="Huang H."/>
            <person name="Hellens R.P."/>
            <person name="Schaffer R.J."/>
        </authorList>
    </citation>
    <scope>NUCLEOTIDE SEQUENCE [LARGE SCALE GENOMIC DNA]</scope>
    <source>
        <strain evidence="18">cv. Red5</strain>
    </source>
</reference>
<evidence type="ECO:0000313" key="17">
    <source>
        <dbReference type="EMBL" id="PSS24572.1"/>
    </source>
</evidence>
<dbReference type="SMART" id="SM00382">
    <property type="entry name" value="AAA"/>
    <property type="match status" value="2"/>
</dbReference>
<dbReference type="OMA" id="ACAQWFH"/>
<evidence type="ECO:0000256" key="13">
    <source>
        <dbReference type="SAM" id="MobiDB-lite"/>
    </source>
</evidence>
<feature type="domain" description="ABC transmembrane type-1" evidence="16">
    <location>
        <begin position="941"/>
        <end position="1221"/>
    </location>
</feature>
<dbReference type="SUPFAM" id="SSF90123">
    <property type="entry name" value="ABC transporter transmembrane region"/>
    <property type="match status" value="2"/>
</dbReference>
<feature type="transmembrane region" description="Helical" evidence="14">
    <location>
        <begin position="1079"/>
        <end position="1097"/>
    </location>
</feature>
<dbReference type="Pfam" id="PF00664">
    <property type="entry name" value="ABC_membrane"/>
    <property type="match status" value="2"/>
</dbReference>
<feature type="transmembrane region" description="Helical" evidence="14">
    <location>
        <begin position="452"/>
        <end position="471"/>
    </location>
</feature>
<comment type="caution">
    <text evidence="17">The sequence shown here is derived from an EMBL/GenBank/DDBJ whole genome shotgun (WGS) entry which is preliminary data.</text>
</comment>
<dbReference type="PROSITE" id="PS50893">
    <property type="entry name" value="ABC_TRANSPORTER_2"/>
    <property type="match status" value="2"/>
</dbReference>
<dbReference type="InterPro" id="IPR050173">
    <property type="entry name" value="ABC_transporter_C-like"/>
</dbReference>
<feature type="transmembrane region" description="Helical" evidence="14">
    <location>
        <begin position="312"/>
        <end position="330"/>
    </location>
</feature>
<feature type="transmembrane region" description="Helical" evidence="14">
    <location>
        <begin position="539"/>
        <end position="561"/>
    </location>
</feature>
<keyword evidence="18" id="KW-1185">Reference proteome</keyword>
<feature type="domain" description="ABC transporter" evidence="15">
    <location>
        <begin position="628"/>
        <end position="851"/>
    </location>
</feature>
<dbReference type="Gene3D" id="3.40.50.300">
    <property type="entry name" value="P-loop containing nucleotide triphosphate hydrolases"/>
    <property type="match status" value="2"/>
</dbReference>
<dbReference type="InterPro" id="IPR044746">
    <property type="entry name" value="ABCC_6TM_D1"/>
</dbReference>
<dbReference type="InParanoid" id="A0A2R6RAI6"/>
<dbReference type="InterPro" id="IPR003593">
    <property type="entry name" value="AAA+_ATPase"/>
</dbReference>
<reference evidence="17 18" key="1">
    <citation type="submission" date="2017-07" db="EMBL/GenBank/DDBJ databases">
        <title>An improved, manually edited Actinidia chinensis var. chinensis (kiwifruit) genome highlights the challenges associated with draft genomes and gene prediction in plants.</title>
        <authorList>
            <person name="Pilkington S."/>
            <person name="Crowhurst R."/>
            <person name="Hilario E."/>
            <person name="Nardozza S."/>
            <person name="Fraser L."/>
            <person name="Peng Y."/>
            <person name="Gunaseelan K."/>
            <person name="Simpson R."/>
            <person name="Tahir J."/>
            <person name="Deroles S."/>
            <person name="Templeton K."/>
            <person name="Luo Z."/>
            <person name="Davy M."/>
            <person name="Cheng C."/>
            <person name="Mcneilage M."/>
            <person name="Scaglione D."/>
            <person name="Liu Y."/>
            <person name="Zhang Q."/>
            <person name="Datson P."/>
            <person name="De Silva N."/>
            <person name="Gardiner S."/>
            <person name="Bassett H."/>
            <person name="Chagne D."/>
            <person name="Mccallum J."/>
            <person name="Dzierzon H."/>
            <person name="Deng C."/>
            <person name="Wang Y.-Y."/>
            <person name="Barron N."/>
            <person name="Manako K."/>
            <person name="Bowen J."/>
            <person name="Foster T."/>
            <person name="Erridge Z."/>
            <person name="Tiffin H."/>
            <person name="Waite C."/>
            <person name="Davies K."/>
            <person name="Grierson E."/>
            <person name="Laing W."/>
            <person name="Kirk R."/>
            <person name="Chen X."/>
            <person name="Wood M."/>
            <person name="Montefiori M."/>
            <person name="Brummell D."/>
            <person name="Schwinn K."/>
            <person name="Catanach A."/>
            <person name="Fullerton C."/>
            <person name="Li D."/>
            <person name="Meiyalaghan S."/>
            <person name="Nieuwenhuizen N."/>
            <person name="Read N."/>
            <person name="Prakash R."/>
            <person name="Hunter D."/>
            <person name="Zhang H."/>
            <person name="Mckenzie M."/>
            <person name="Knabel M."/>
            <person name="Harris A."/>
            <person name="Allan A."/>
            <person name="Chen A."/>
            <person name="Janssen B."/>
            <person name="Plunkett B."/>
            <person name="Dwamena C."/>
            <person name="Voogd C."/>
            <person name="Leif D."/>
            <person name="Lafferty D."/>
            <person name="Souleyre E."/>
            <person name="Varkonyi-Gasic E."/>
            <person name="Gambi F."/>
            <person name="Hanley J."/>
            <person name="Yao J.-L."/>
            <person name="Cheung J."/>
            <person name="David K."/>
            <person name="Warren B."/>
            <person name="Marsh K."/>
            <person name="Snowden K."/>
            <person name="Lin-Wang K."/>
            <person name="Brian L."/>
            <person name="Martinez-Sanchez M."/>
            <person name="Wang M."/>
            <person name="Ileperuma N."/>
            <person name="Macnee N."/>
            <person name="Campin R."/>
            <person name="Mcatee P."/>
            <person name="Drummond R."/>
            <person name="Espley R."/>
            <person name="Ireland H."/>
            <person name="Wu R."/>
            <person name="Atkinson R."/>
            <person name="Karunairetnam S."/>
            <person name="Bulley S."/>
            <person name="Chunkath S."/>
            <person name="Hanley Z."/>
            <person name="Storey R."/>
            <person name="Thrimawithana A."/>
            <person name="Thomson S."/>
            <person name="David C."/>
            <person name="Testolin R."/>
        </authorList>
    </citation>
    <scope>NUCLEOTIDE SEQUENCE [LARGE SCALE GENOMIC DNA]</scope>
    <source>
        <strain evidence="18">cv. Red5</strain>
        <tissue evidence="17">Young leaf</tissue>
    </source>
</reference>
<keyword evidence="8" id="KW-0067">ATP-binding</keyword>
<feature type="transmembrane region" description="Helical" evidence="14">
    <location>
        <begin position="147"/>
        <end position="171"/>
    </location>
</feature>
<feature type="region of interest" description="Disordered" evidence="13">
    <location>
        <begin position="862"/>
        <end position="884"/>
    </location>
</feature>
<dbReference type="InterPro" id="IPR011527">
    <property type="entry name" value="ABC1_TM_dom"/>
</dbReference>
<keyword evidence="9" id="KW-1278">Translocase</keyword>
<feature type="transmembrane region" description="Helical" evidence="14">
    <location>
        <begin position="183"/>
        <end position="200"/>
    </location>
</feature>
<dbReference type="CDD" id="cd18580">
    <property type="entry name" value="ABC_6TM_ABCC_D2"/>
    <property type="match status" value="1"/>
</dbReference>
<keyword evidence="4" id="KW-0813">Transport</keyword>
<comment type="subcellular location">
    <subcellularLocation>
        <location evidence="1">Membrane</location>
        <topology evidence="1">Multi-pass membrane protein</topology>
    </subcellularLocation>
</comment>
<feature type="domain" description="ABC transporter" evidence="15">
    <location>
        <begin position="1258"/>
        <end position="1492"/>
    </location>
</feature>
<evidence type="ECO:0000256" key="1">
    <source>
        <dbReference type="ARBA" id="ARBA00004141"/>
    </source>
</evidence>
<dbReference type="EMBL" id="NKQK01000008">
    <property type="protein sequence ID" value="PSS24572.1"/>
    <property type="molecule type" value="Genomic_DNA"/>
</dbReference>
<feature type="transmembrane region" description="Helical" evidence="14">
    <location>
        <begin position="73"/>
        <end position="96"/>
    </location>
</feature>
<dbReference type="InterPro" id="IPR003439">
    <property type="entry name" value="ABC_transporter-like_ATP-bd"/>
</dbReference>
<dbReference type="STRING" id="1590841.A0A2R6RAI6"/>
<evidence type="ECO:0000256" key="6">
    <source>
        <dbReference type="ARBA" id="ARBA00022737"/>
    </source>
</evidence>
<dbReference type="Gene3D" id="1.20.1560.10">
    <property type="entry name" value="ABC transporter type 1, transmembrane domain"/>
    <property type="match status" value="2"/>
</dbReference>
<dbReference type="Proteomes" id="UP000241394">
    <property type="component" value="Chromosome LG8"/>
</dbReference>
<dbReference type="Gramene" id="PSS24572">
    <property type="protein sequence ID" value="PSS24572"/>
    <property type="gene ID" value="CEY00_Acc09396"/>
</dbReference>
<evidence type="ECO:0000256" key="11">
    <source>
        <dbReference type="ARBA" id="ARBA00023136"/>
    </source>
</evidence>
<evidence type="ECO:0000256" key="2">
    <source>
        <dbReference type="ARBA" id="ARBA00009726"/>
    </source>
</evidence>
<feature type="transmembrane region" description="Helical" evidence="14">
    <location>
        <begin position="30"/>
        <end position="52"/>
    </location>
</feature>
<dbReference type="PANTHER" id="PTHR24223">
    <property type="entry name" value="ATP-BINDING CASSETTE SUB-FAMILY C"/>
    <property type="match status" value="1"/>
</dbReference>
<keyword evidence="7" id="KW-0547">Nucleotide-binding</keyword>
<evidence type="ECO:0000256" key="9">
    <source>
        <dbReference type="ARBA" id="ARBA00022967"/>
    </source>
</evidence>
<comment type="catalytic activity">
    <reaction evidence="12">
        <text>ATP + H2O + xenobioticSide 1 = ADP + phosphate + xenobioticSide 2.</text>
        <dbReference type="EC" id="7.6.2.2"/>
    </reaction>
</comment>
<dbReference type="PROSITE" id="PS50929">
    <property type="entry name" value="ABC_TM1F"/>
    <property type="match status" value="2"/>
</dbReference>
<dbReference type="PANTHER" id="PTHR24223:SF165">
    <property type="entry name" value="ABC TRANSPORTER C FAMILY MEMBER 15-RELATED"/>
    <property type="match status" value="1"/>
</dbReference>
<dbReference type="GO" id="GO:0016020">
    <property type="term" value="C:membrane"/>
    <property type="evidence" value="ECO:0007669"/>
    <property type="project" value="UniProtKB-SubCell"/>
</dbReference>
<feature type="transmembrane region" description="Helical" evidence="14">
    <location>
        <begin position="350"/>
        <end position="368"/>
    </location>
</feature>
<keyword evidence="10 14" id="KW-1133">Transmembrane helix</keyword>
<evidence type="ECO:0000259" key="15">
    <source>
        <dbReference type="PROSITE" id="PS50893"/>
    </source>
</evidence>
<evidence type="ECO:0000256" key="8">
    <source>
        <dbReference type="ARBA" id="ARBA00022840"/>
    </source>
</evidence>
<evidence type="ECO:0000256" key="3">
    <source>
        <dbReference type="ARBA" id="ARBA00012191"/>
    </source>
</evidence>
<dbReference type="EC" id="7.6.2.2" evidence="3"/>
<dbReference type="PROSITE" id="PS00211">
    <property type="entry name" value="ABC_TRANSPORTER_1"/>
    <property type="match status" value="1"/>
</dbReference>
<organism evidence="17 18">
    <name type="scientific">Actinidia chinensis var. chinensis</name>
    <name type="common">Chinese soft-hair kiwi</name>
    <dbReference type="NCBI Taxonomy" id="1590841"/>
    <lineage>
        <taxon>Eukaryota</taxon>
        <taxon>Viridiplantae</taxon>
        <taxon>Streptophyta</taxon>
        <taxon>Embryophyta</taxon>
        <taxon>Tracheophyta</taxon>
        <taxon>Spermatophyta</taxon>
        <taxon>Magnoliopsida</taxon>
        <taxon>eudicotyledons</taxon>
        <taxon>Gunneridae</taxon>
        <taxon>Pentapetalae</taxon>
        <taxon>asterids</taxon>
        <taxon>Ericales</taxon>
        <taxon>Actinidiaceae</taxon>
        <taxon>Actinidia</taxon>
    </lineage>
</organism>
<dbReference type="InterPro" id="IPR036640">
    <property type="entry name" value="ABC1_TM_sf"/>
</dbReference>
<gene>
    <name evidence="17" type="ORF">CEY00_Acc09396</name>
</gene>
<keyword evidence="5 14" id="KW-0812">Transmembrane</keyword>
<feature type="transmembrane region" description="Helical" evidence="14">
    <location>
        <begin position="1170"/>
        <end position="1190"/>
    </location>
</feature>
<comment type="similarity">
    <text evidence="2">Belongs to the ABC transporter superfamily. ABCC family. Conjugate transporter (TC 3.A.1.208) subfamily.</text>
</comment>
<feature type="transmembrane region" description="Helical" evidence="14">
    <location>
        <begin position="425"/>
        <end position="446"/>
    </location>
</feature>
<evidence type="ECO:0000259" key="16">
    <source>
        <dbReference type="PROSITE" id="PS50929"/>
    </source>
</evidence>
<dbReference type="FunFam" id="3.40.50.300:FF:000508">
    <property type="entry name" value="ABC transporter C family member 5"/>
    <property type="match status" value="1"/>
</dbReference>
<feature type="transmembrane region" description="Helical" evidence="14">
    <location>
        <begin position="116"/>
        <end position="135"/>
    </location>
</feature>
<evidence type="ECO:0000256" key="10">
    <source>
        <dbReference type="ARBA" id="ARBA00022989"/>
    </source>
</evidence>
<evidence type="ECO:0000313" key="18">
    <source>
        <dbReference type="Proteomes" id="UP000241394"/>
    </source>
</evidence>
<dbReference type="GO" id="GO:0005524">
    <property type="term" value="F:ATP binding"/>
    <property type="evidence" value="ECO:0007669"/>
    <property type="project" value="UniProtKB-KW"/>
</dbReference>